<dbReference type="GO" id="GO:0004445">
    <property type="term" value="F:inositol-polyphosphate 5-phosphatase activity"/>
    <property type="evidence" value="ECO:0007669"/>
    <property type="project" value="InterPro"/>
</dbReference>
<evidence type="ECO:0000256" key="2">
    <source>
        <dbReference type="ARBA" id="ARBA00022801"/>
    </source>
</evidence>
<evidence type="ECO:0000256" key="1">
    <source>
        <dbReference type="ARBA" id="ARBA00010768"/>
    </source>
</evidence>
<dbReference type="InterPro" id="IPR000300">
    <property type="entry name" value="IPPc"/>
</dbReference>
<dbReference type="Proteomes" id="UP000734854">
    <property type="component" value="Unassembled WGS sequence"/>
</dbReference>
<dbReference type="InterPro" id="IPR045849">
    <property type="entry name" value="IP5P_plant"/>
</dbReference>
<evidence type="ECO:0000313" key="5">
    <source>
        <dbReference type="Proteomes" id="UP000734854"/>
    </source>
</evidence>
<protein>
    <recommendedName>
        <fullName evidence="3">Inositol polyphosphate-related phosphatase domain-containing protein</fullName>
    </recommendedName>
</protein>
<reference evidence="4 5" key="1">
    <citation type="submission" date="2020-08" db="EMBL/GenBank/DDBJ databases">
        <title>Plant Genome Project.</title>
        <authorList>
            <person name="Zhang R.-G."/>
        </authorList>
    </citation>
    <scope>NUCLEOTIDE SEQUENCE [LARGE SCALE GENOMIC DNA]</scope>
    <source>
        <tissue evidence="4">Rhizome</tissue>
    </source>
</reference>
<dbReference type="PANTHER" id="PTHR45666">
    <property type="entry name" value="TYPE IV INOSITOL POLYPHOSPHATE 5-PHOSPHATASE 9"/>
    <property type="match status" value="1"/>
</dbReference>
<evidence type="ECO:0000313" key="4">
    <source>
        <dbReference type="EMBL" id="KAG6480060.1"/>
    </source>
</evidence>
<sequence length="496" mass="56809">MPEKENQGEVSTLSSAICLQESIEKGSIYRHEQVLWPRLVANKLLRWPVGSNSFVTDFSCSQTSLDFIDFDRLMIPKQLVGDQKDTRKYKLFVGTWNVGGVLPSDDVSLEDWLDIHNNYYDIYVLGFQEIVPLSAKNVLGKEKMRILAQWNSLIRKTLSKFSCGLGGREGKAGEKPKVHPVKEGCSSDGGGFMTDFHCIISKLMVGVLVSVWVRHELQCYVRHPSVACVGCGIMGCLGNKGAVSARFCLHETSFCFVCCHLASGGKEGDEMNRNSDALEILSRTSFPRGPSLDLPQKIFNHEILQVVYYFFKKKLIRSIIQFWGTECRRVILLGDLNYRISLPEAMTRSLVEQKQWNALFEKDQLRAEFSKGRVFEDWQEGGITFPPTYKYYPNSDDYYGCIRGQKGEKRRAPAWCDRILWHGEGIKQKRYERCESKLSDHRPVRGIFTVNVDVPVSLNSLRRIFFSERFHSGRNGLFEKDDHSIERANHRIHYSL</sequence>
<feature type="domain" description="Inositol polyphosphate-related phosphatase" evidence="3">
    <location>
        <begin position="87"/>
        <end position="456"/>
    </location>
</feature>
<dbReference type="PANTHER" id="PTHR45666:SF18">
    <property type="entry name" value="TYPE IV INOSITOL POLYPHOSPHATE 5-PHOSPHATASE 9"/>
    <property type="match status" value="1"/>
</dbReference>
<dbReference type="SUPFAM" id="SSF56219">
    <property type="entry name" value="DNase I-like"/>
    <property type="match status" value="1"/>
</dbReference>
<dbReference type="InterPro" id="IPR036691">
    <property type="entry name" value="Endo/exonu/phosph_ase_sf"/>
</dbReference>
<keyword evidence="2" id="KW-0378">Hydrolase</keyword>
<evidence type="ECO:0000259" key="3">
    <source>
        <dbReference type="SMART" id="SM00128"/>
    </source>
</evidence>
<dbReference type="Gene3D" id="3.60.10.10">
    <property type="entry name" value="Endonuclease/exonuclease/phosphatase"/>
    <property type="match status" value="1"/>
</dbReference>
<dbReference type="SMART" id="SM00128">
    <property type="entry name" value="IPPc"/>
    <property type="match status" value="1"/>
</dbReference>
<dbReference type="GO" id="GO:0046856">
    <property type="term" value="P:phosphatidylinositol dephosphorylation"/>
    <property type="evidence" value="ECO:0007669"/>
    <property type="project" value="InterPro"/>
</dbReference>
<dbReference type="GO" id="GO:0004439">
    <property type="term" value="F:phosphatidylinositol-4,5-bisphosphate 5-phosphatase activity"/>
    <property type="evidence" value="ECO:0007669"/>
    <property type="project" value="TreeGrafter"/>
</dbReference>
<name>A0A8J5F551_ZINOF</name>
<comment type="caution">
    <text evidence="4">The sequence shown here is derived from an EMBL/GenBank/DDBJ whole genome shotgun (WGS) entry which is preliminary data.</text>
</comment>
<keyword evidence="5" id="KW-1185">Reference proteome</keyword>
<dbReference type="GO" id="GO:0034485">
    <property type="term" value="F:phosphatidylinositol-3,4,5-trisphosphate 5-phosphatase activity"/>
    <property type="evidence" value="ECO:0007669"/>
    <property type="project" value="TreeGrafter"/>
</dbReference>
<gene>
    <name evidence="4" type="ORF">ZIOFF_063538</name>
</gene>
<dbReference type="EMBL" id="JACMSC010000017">
    <property type="protein sequence ID" value="KAG6480060.1"/>
    <property type="molecule type" value="Genomic_DNA"/>
</dbReference>
<proteinExistence type="inferred from homology"/>
<dbReference type="AlphaFoldDB" id="A0A8J5F551"/>
<organism evidence="4 5">
    <name type="scientific">Zingiber officinale</name>
    <name type="common">Ginger</name>
    <name type="synonym">Amomum zingiber</name>
    <dbReference type="NCBI Taxonomy" id="94328"/>
    <lineage>
        <taxon>Eukaryota</taxon>
        <taxon>Viridiplantae</taxon>
        <taxon>Streptophyta</taxon>
        <taxon>Embryophyta</taxon>
        <taxon>Tracheophyta</taxon>
        <taxon>Spermatophyta</taxon>
        <taxon>Magnoliopsida</taxon>
        <taxon>Liliopsida</taxon>
        <taxon>Zingiberales</taxon>
        <taxon>Zingiberaceae</taxon>
        <taxon>Zingiber</taxon>
    </lineage>
</organism>
<accession>A0A8J5F551</accession>
<dbReference type="Pfam" id="PF22669">
    <property type="entry name" value="Exo_endo_phos2"/>
    <property type="match status" value="1"/>
</dbReference>
<comment type="similarity">
    <text evidence="1">Belongs to the inositol polyphosphate 5-phosphatase family.</text>
</comment>